<dbReference type="InterPro" id="IPR018060">
    <property type="entry name" value="HTH_AraC"/>
</dbReference>
<feature type="domain" description="HTH araC/xylS-type" evidence="4">
    <location>
        <begin position="151"/>
        <end position="249"/>
    </location>
</feature>
<keyword evidence="3" id="KW-0804">Transcription</keyword>
<dbReference type="PANTHER" id="PTHR43280">
    <property type="entry name" value="ARAC-FAMILY TRANSCRIPTIONAL REGULATOR"/>
    <property type="match status" value="1"/>
</dbReference>
<gene>
    <name evidence="5" type="ORF">K8V01_09960</name>
</gene>
<dbReference type="GO" id="GO:0043565">
    <property type="term" value="F:sequence-specific DNA binding"/>
    <property type="evidence" value="ECO:0007669"/>
    <property type="project" value="InterPro"/>
</dbReference>
<dbReference type="PROSITE" id="PS00041">
    <property type="entry name" value="HTH_ARAC_FAMILY_1"/>
    <property type="match status" value="1"/>
</dbReference>
<dbReference type="PROSITE" id="PS01124">
    <property type="entry name" value="HTH_ARAC_FAMILY_2"/>
    <property type="match status" value="1"/>
</dbReference>
<dbReference type="GO" id="GO:0003700">
    <property type="term" value="F:DNA-binding transcription factor activity"/>
    <property type="evidence" value="ECO:0007669"/>
    <property type="project" value="InterPro"/>
</dbReference>
<dbReference type="SMART" id="SM00342">
    <property type="entry name" value="HTH_ARAC"/>
    <property type="match status" value="1"/>
</dbReference>
<evidence type="ECO:0000259" key="4">
    <source>
        <dbReference type="PROSITE" id="PS01124"/>
    </source>
</evidence>
<accession>A0A921MN37</accession>
<reference evidence="5" key="2">
    <citation type="submission" date="2021-09" db="EMBL/GenBank/DDBJ databases">
        <authorList>
            <person name="Gilroy R."/>
        </authorList>
    </citation>
    <scope>NUCLEOTIDE SEQUENCE</scope>
    <source>
        <strain evidence="5">CHK179-5677</strain>
    </source>
</reference>
<evidence type="ECO:0000256" key="1">
    <source>
        <dbReference type="ARBA" id="ARBA00023015"/>
    </source>
</evidence>
<proteinExistence type="predicted"/>
<dbReference type="AlphaFoldDB" id="A0A921MN37"/>
<dbReference type="InterPro" id="IPR009057">
    <property type="entry name" value="Homeodomain-like_sf"/>
</dbReference>
<comment type="caution">
    <text evidence="5">The sequence shown here is derived from an EMBL/GenBank/DDBJ whole genome shotgun (WGS) entry which is preliminary data.</text>
</comment>
<evidence type="ECO:0000256" key="2">
    <source>
        <dbReference type="ARBA" id="ARBA00023125"/>
    </source>
</evidence>
<dbReference type="SUPFAM" id="SSF46689">
    <property type="entry name" value="Homeodomain-like"/>
    <property type="match status" value="2"/>
</dbReference>
<keyword evidence="1" id="KW-0805">Transcription regulation</keyword>
<name>A0A921MN37_9FIRM</name>
<evidence type="ECO:0000313" key="5">
    <source>
        <dbReference type="EMBL" id="HJG87330.1"/>
    </source>
</evidence>
<reference evidence="5" key="1">
    <citation type="journal article" date="2021" name="PeerJ">
        <title>Extensive microbial diversity within the chicken gut microbiome revealed by metagenomics and culture.</title>
        <authorList>
            <person name="Gilroy R."/>
            <person name="Ravi A."/>
            <person name="Getino M."/>
            <person name="Pursley I."/>
            <person name="Horton D.L."/>
            <person name="Alikhan N.F."/>
            <person name="Baker D."/>
            <person name="Gharbi K."/>
            <person name="Hall N."/>
            <person name="Watson M."/>
            <person name="Adriaenssens E.M."/>
            <person name="Foster-Nyarko E."/>
            <person name="Jarju S."/>
            <person name="Secka A."/>
            <person name="Antonio M."/>
            <person name="Oren A."/>
            <person name="Chaudhuri R.R."/>
            <person name="La Ragione R."/>
            <person name="Hildebrand F."/>
            <person name="Pallen M.J."/>
        </authorList>
    </citation>
    <scope>NUCLEOTIDE SEQUENCE</scope>
    <source>
        <strain evidence="5">CHK179-5677</strain>
    </source>
</reference>
<dbReference type="Gene3D" id="1.10.10.60">
    <property type="entry name" value="Homeodomain-like"/>
    <property type="match status" value="2"/>
</dbReference>
<keyword evidence="2" id="KW-0238">DNA-binding</keyword>
<protein>
    <submittedName>
        <fullName evidence="5">Helix-turn-helix transcriptional regulator</fullName>
    </submittedName>
</protein>
<dbReference type="Pfam" id="PF12833">
    <property type="entry name" value="HTH_18"/>
    <property type="match status" value="1"/>
</dbReference>
<dbReference type="InterPro" id="IPR018062">
    <property type="entry name" value="HTH_AraC-typ_CS"/>
</dbReference>
<evidence type="ECO:0000313" key="6">
    <source>
        <dbReference type="Proteomes" id="UP000760668"/>
    </source>
</evidence>
<dbReference type="Proteomes" id="UP000760668">
    <property type="component" value="Unassembled WGS sequence"/>
</dbReference>
<organism evidence="5 6">
    <name type="scientific">Pseudoflavonifractor capillosus</name>
    <dbReference type="NCBI Taxonomy" id="106588"/>
    <lineage>
        <taxon>Bacteria</taxon>
        <taxon>Bacillati</taxon>
        <taxon>Bacillota</taxon>
        <taxon>Clostridia</taxon>
        <taxon>Eubacteriales</taxon>
        <taxon>Oscillospiraceae</taxon>
        <taxon>Pseudoflavonifractor</taxon>
    </lineage>
</organism>
<dbReference type="PANTHER" id="PTHR43280:SF2">
    <property type="entry name" value="HTH-TYPE TRANSCRIPTIONAL REGULATOR EXSA"/>
    <property type="match status" value="1"/>
</dbReference>
<sequence>MSEPEKSPITPPEVEAIMDRLVAQRRENLEFHQNYQEETLQFLYVKEGRPEQLAQLYSGQSYGCSASMGMMAQSELDQWRCAFIVAITLYTRFAIEGGLDQEIAYSLSDAYLCVVHRMDDPRAVYELFHRAGVDFASRVRDSRLSQVPAVVACRDYVSKHLHFKITVAELARHCGLSPNYLSALFHRQTGMTLKEYILREKLRAARYMLLTTDITVAEAAVQFAFPSHSSFARDFQKHYGQPPAKYRSQPHSVAWDIID</sequence>
<dbReference type="RefSeq" id="WP_295368377.1">
    <property type="nucleotide sequence ID" value="NZ_DYUC01000100.1"/>
</dbReference>
<dbReference type="EMBL" id="DYUC01000100">
    <property type="protein sequence ID" value="HJG87330.1"/>
    <property type="molecule type" value="Genomic_DNA"/>
</dbReference>
<evidence type="ECO:0000256" key="3">
    <source>
        <dbReference type="ARBA" id="ARBA00023163"/>
    </source>
</evidence>